<dbReference type="EMBL" id="BAAANY010000023">
    <property type="protein sequence ID" value="GAA1701325.1"/>
    <property type="molecule type" value="Genomic_DNA"/>
</dbReference>
<comment type="caution">
    <text evidence="1">The sequence shown here is derived from an EMBL/GenBank/DDBJ whole genome shotgun (WGS) entry which is preliminary data.</text>
</comment>
<organism evidence="1 2">
    <name type="scientific">Fodinicola feengrottensis</name>
    <dbReference type="NCBI Taxonomy" id="435914"/>
    <lineage>
        <taxon>Bacteria</taxon>
        <taxon>Bacillati</taxon>
        <taxon>Actinomycetota</taxon>
        <taxon>Actinomycetes</taxon>
        <taxon>Mycobacteriales</taxon>
        <taxon>Fodinicola</taxon>
    </lineage>
</organism>
<gene>
    <name evidence="1" type="ORF">GCM10009765_58610</name>
</gene>
<accession>A0ABN2IAF1</accession>
<evidence type="ECO:0000313" key="1">
    <source>
        <dbReference type="EMBL" id="GAA1701325.1"/>
    </source>
</evidence>
<proteinExistence type="predicted"/>
<dbReference type="Proteomes" id="UP001500618">
    <property type="component" value="Unassembled WGS sequence"/>
</dbReference>
<sequence length="47" mass="5200">MPKYLIRLDGAVEVDAANEDEAYALAGQIIDDDPSFVELCDVEKIDE</sequence>
<dbReference type="RefSeq" id="WP_163571090.1">
    <property type="nucleotide sequence ID" value="NZ_BAAANY010000023.1"/>
</dbReference>
<protein>
    <submittedName>
        <fullName evidence="1">Uncharacterized protein</fullName>
    </submittedName>
</protein>
<name>A0ABN2IAF1_9ACTN</name>
<keyword evidence="2" id="KW-1185">Reference proteome</keyword>
<reference evidence="1 2" key="1">
    <citation type="journal article" date="2019" name="Int. J. Syst. Evol. Microbiol.">
        <title>The Global Catalogue of Microorganisms (GCM) 10K type strain sequencing project: providing services to taxonomists for standard genome sequencing and annotation.</title>
        <authorList>
            <consortium name="The Broad Institute Genomics Platform"/>
            <consortium name="The Broad Institute Genome Sequencing Center for Infectious Disease"/>
            <person name="Wu L."/>
            <person name="Ma J."/>
        </authorList>
    </citation>
    <scope>NUCLEOTIDE SEQUENCE [LARGE SCALE GENOMIC DNA]</scope>
    <source>
        <strain evidence="1 2">JCM 14718</strain>
    </source>
</reference>
<evidence type="ECO:0000313" key="2">
    <source>
        <dbReference type="Proteomes" id="UP001500618"/>
    </source>
</evidence>